<dbReference type="InterPro" id="IPR011598">
    <property type="entry name" value="bHLH_dom"/>
</dbReference>
<dbReference type="InterPro" id="IPR036638">
    <property type="entry name" value="HLH_DNA-bd_sf"/>
</dbReference>
<evidence type="ECO:0000256" key="8">
    <source>
        <dbReference type="SAM" id="Phobius"/>
    </source>
</evidence>
<dbReference type="GO" id="GO:0046983">
    <property type="term" value="F:protein dimerization activity"/>
    <property type="evidence" value="ECO:0007669"/>
    <property type="project" value="InterPro"/>
</dbReference>
<reference evidence="11" key="2">
    <citation type="submission" date="2021-05" db="UniProtKB">
        <authorList>
            <consortium name="EnsemblPlants"/>
        </authorList>
    </citation>
    <scope>IDENTIFICATION</scope>
    <source>
        <strain evidence="11">subsp. malaccensis</strain>
    </source>
</reference>
<comment type="subcellular location">
    <subcellularLocation>
        <location evidence="1">Nucleus</location>
    </subcellularLocation>
</comment>
<dbReference type="GO" id="GO:0000981">
    <property type="term" value="F:DNA-binding transcription factor activity, RNA polymerase II-specific"/>
    <property type="evidence" value="ECO:0000318"/>
    <property type="project" value="GO_Central"/>
</dbReference>
<keyword evidence="12" id="KW-1185">Reference proteome</keyword>
<dbReference type="EnsemblPlants" id="Ma11_t00280.1">
    <property type="protein sequence ID" value="Ma11_p00280.1"/>
    <property type="gene ID" value="Ma11_g00280"/>
</dbReference>
<dbReference type="InParanoid" id="A0A804L2M1"/>
<dbReference type="PANTHER" id="PTHR46684">
    <property type="entry name" value="TRANSCRIPTION FACTOR FAMA"/>
    <property type="match status" value="1"/>
</dbReference>
<evidence type="ECO:0000256" key="6">
    <source>
        <dbReference type="ARBA" id="ARBA00023242"/>
    </source>
</evidence>
<evidence type="ECO:0000313" key="12">
    <source>
        <dbReference type="Proteomes" id="UP000012960"/>
    </source>
</evidence>
<reference evidence="10" key="1">
    <citation type="submission" date="2021-03" db="EMBL/GenBank/DDBJ databases">
        <authorList>
            <consortium name="Genoscope - CEA"/>
            <person name="William W."/>
        </authorList>
    </citation>
    <scope>NUCLEOTIDE SEQUENCE</scope>
    <source>
        <strain evidence="10">Doubled-haploid Pahang</strain>
    </source>
</reference>
<accession>A0A804L2M1</accession>
<evidence type="ECO:0000256" key="2">
    <source>
        <dbReference type="ARBA" id="ARBA00005510"/>
    </source>
</evidence>
<evidence type="ECO:0000313" key="10">
    <source>
        <dbReference type="EMBL" id="CAG1863115.1"/>
    </source>
</evidence>
<evidence type="ECO:0000256" key="5">
    <source>
        <dbReference type="ARBA" id="ARBA00023163"/>
    </source>
</evidence>
<feature type="compositionally biased region" description="Basic residues" evidence="7">
    <location>
        <begin position="81"/>
        <end position="90"/>
    </location>
</feature>
<feature type="compositionally biased region" description="Low complexity" evidence="7">
    <location>
        <begin position="174"/>
        <end position="195"/>
    </location>
</feature>
<feature type="region of interest" description="Disordered" evidence="7">
    <location>
        <begin position="63"/>
        <end position="90"/>
    </location>
</feature>
<keyword evidence="4" id="KW-0238">DNA-binding</keyword>
<dbReference type="InterPro" id="IPR044283">
    <property type="entry name" value="FAMA/SPEECHLESS/MUTE-like"/>
</dbReference>
<feature type="transmembrane region" description="Helical" evidence="8">
    <location>
        <begin position="313"/>
        <end position="336"/>
    </location>
</feature>
<dbReference type="GO" id="GO:0000978">
    <property type="term" value="F:RNA polymerase II cis-regulatory region sequence-specific DNA binding"/>
    <property type="evidence" value="ECO:0000318"/>
    <property type="project" value="GO_Central"/>
</dbReference>
<protein>
    <submittedName>
        <fullName evidence="10">(wild Malaysian banana) hypothetical protein</fullName>
    </submittedName>
</protein>
<dbReference type="Gene3D" id="4.10.280.10">
    <property type="entry name" value="Helix-loop-helix DNA-binding domain"/>
    <property type="match status" value="1"/>
</dbReference>
<name>A0A804L2M1_MUSAM</name>
<evidence type="ECO:0000256" key="7">
    <source>
        <dbReference type="SAM" id="MobiDB-lite"/>
    </source>
</evidence>
<dbReference type="Pfam" id="PF00010">
    <property type="entry name" value="HLH"/>
    <property type="match status" value="1"/>
</dbReference>
<evidence type="ECO:0000313" key="11">
    <source>
        <dbReference type="EnsemblPlants" id="Ma11_p00280.1"/>
    </source>
</evidence>
<evidence type="ECO:0000256" key="3">
    <source>
        <dbReference type="ARBA" id="ARBA00023015"/>
    </source>
</evidence>
<dbReference type="CDD" id="cd11448">
    <property type="entry name" value="bHLH_AtFAMA_like"/>
    <property type="match status" value="1"/>
</dbReference>
<dbReference type="PANTHER" id="PTHR46684:SF16">
    <property type="entry name" value="TRANSCRIPTION FACTOR BHLH67-LIKE ISOFORM X2"/>
    <property type="match status" value="1"/>
</dbReference>
<feature type="domain" description="BHLH" evidence="9">
    <location>
        <begin position="99"/>
        <end position="150"/>
    </location>
</feature>
<dbReference type="SUPFAM" id="SSF47459">
    <property type="entry name" value="HLH, helix-loop-helix DNA-binding domain"/>
    <property type="match status" value="1"/>
</dbReference>
<dbReference type="Gramene" id="Ma11_t00280.1">
    <property type="protein sequence ID" value="Ma11_p00280.1"/>
    <property type="gene ID" value="Ma11_g00280"/>
</dbReference>
<sequence>MTLEALASAELSSFLIYDTITASPLLHHAEPSSSSSFLFRSAGGEDAVGSLGIGPSRSGLVGGIPAAKEEPRPEAAAVGQGKRKRRRTRTCKNMEEAENQRMTHIAVERNRRRQMNEHLAVLRSLMPESYIQRGDQASVVGGAIDFVKELEQLLQSLEAQKRTLQQQAGKQERSSYIGEAGSSSSSSGSSGSNSDVVDSPPFAQFFSFPQYSWCHTTQGQDHPPSENQLPALADIEVTLIETHANVRILSPKRPGQLFKMVAGLHNLSLTILHLNVTALDSMVLYSLSVKVRPQCSWINCDLIRKVSVKYSPAFTFFCSWANVIGILQQGILLLYLHHLFNPHGG</sequence>
<keyword evidence="6" id="KW-0539">Nucleus</keyword>
<dbReference type="GO" id="GO:0006357">
    <property type="term" value="P:regulation of transcription by RNA polymerase II"/>
    <property type="evidence" value="ECO:0000318"/>
    <property type="project" value="GO_Central"/>
</dbReference>
<feature type="region of interest" description="Disordered" evidence="7">
    <location>
        <begin position="165"/>
        <end position="195"/>
    </location>
</feature>
<dbReference type="Proteomes" id="UP000012960">
    <property type="component" value="Unplaced"/>
</dbReference>
<comment type="similarity">
    <text evidence="2">Belongs to the bHLH protein family.</text>
</comment>
<dbReference type="EMBL" id="HG996475">
    <property type="protein sequence ID" value="CAG1863115.1"/>
    <property type="molecule type" value="Genomic_DNA"/>
</dbReference>
<organism evidence="11 12">
    <name type="scientific">Musa acuminata subsp. malaccensis</name>
    <name type="common">Wild banana</name>
    <name type="synonym">Musa malaccensis</name>
    <dbReference type="NCBI Taxonomy" id="214687"/>
    <lineage>
        <taxon>Eukaryota</taxon>
        <taxon>Viridiplantae</taxon>
        <taxon>Streptophyta</taxon>
        <taxon>Embryophyta</taxon>
        <taxon>Tracheophyta</taxon>
        <taxon>Spermatophyta</taxon>
        <taxon>Magnoliopsida</taxon>
        <taxon>Liliopsida</taxon>
        <taxon>Zingiberales</taxon>
        <taxon>Musaceae</taxon>
        <taxon>Musa</taxon>
    </lineage>
</organism>
<evidence type="ECO:0000256" key="4">
    <source>
        <dbReference type="ARBA" id="ARBA00023125"/>
    </source>
</evidence>
<evidence type="ECO:0000256" key="1">
    <source>
        <dbReference type="ARBA" id="ARBA00004123"/>
    </source>
</evidence>
<dbReference type="GO" id="GO:0010052">
    <property type="term" value="P:guard cell differentiation"/>
    <property type="evidence" value="ECO:0007669"/>
    <property type="project" value="InterPro"/>
</dbReference>
<gene>
    <name evidence="10" type="ORF">GSMUA_25130.1</name>
</gene>
<keyword evidence="8" id="KW-0812">Transmembrane</keyword>
<dbReference type="Pfam" id="PF22754">
    <property type="entry name" value="bHLH-TF_ACT-like_plant"/>
    <property type="match status" value="1"/>
</dbReference>
<proteinExistence type="inferred from homology"/>
<evidence type="ECO:0000259" key="9">
    <source>
        <dbReference type="PROSITE" id="PS50888"/>
    </source>
</evidence>
<keyword evidence="5" id="KW-0804">Transcription</keyword>
<keyword evidence="8" id="KW-1133">Transmembrane helix</keyword>
<dbReference type="AlphaFoldDB" id="A0A804L2M1"/>
<dbReference type="FunCoup" id="A0A804L2M1">
    <property type="interactions" value="163"/>
</dbReference>
<keyword evidence="3" id="KW-0805">Transcription regulation</keyword>
<dbReference type="PROSITE" id="PS50888">
    <property type="entry name" value="BHLH"/>
    <property type="match status" value="1"/>
</dbReference>
<dbReference type="SMART" id="SM00353">
    <property type="entry name" value="HLH"/>
    <property type="match status" value="1"/>
</dbReference>
<keyword evidence="8" id="KW-0472">Membrane</keyword>
<dbReference type="InterPro" id="IPR054502">
    <property type="entry name" value="bHLH-TF_ACT-like_plant"/>
</dbReference>